<evidence type="ECO:0000313" key="2">
    <source>
        <dbReference type="EMBL" id="SEN37708.1"/>
    </source>
</evidence>
<name>A0A1H8G349_9RHOB</name>
<evidence type="ECO:0008006" key="4">
    <source>
        <dbReference type="Google" id="ProtNLM"/>
    </source>
</evidence>
<keyword evidence="3" id="KW-1185">Reference proteome</keyword>
<dbReference type="EMBL" id="FOCO01000012">
    <property type="protein sequence ID" value="SEN37708.1"/>
    <property type="molecule type" value="Genomic_DNA"/>
</dbReference>
<feature type="transmembrane region" description="Helical" evidence="1">
    <location>
        <begin position="88"/>
        <end position="106"/>
    </location>
</feature>
<protein>
    <recommendedName>
        <fullName evidence="4">Ceramidase</fullName>
    </recommendedName>
</protein>
<dbReference type="Proteomes" id="UP000183002">
    <property type="component" value="Unassembled WGS sequence"/>
</dbReference>
<evidence type="ECO:0000313" key="3">
    <source>
        <dbReference type="Proteomes" id="UP000183002"/>
    </source>
</evidence>
<keyword evidence="1" id="KW-0812">Transmembrane</keyword>
<evidence type="ECO:0000256" key="1">
    <source>
        <dbReference type="SAM" id="Phobius"/>
    </source>
</evidence>
<dbReference type="STRING" id="1077947.SAMN05216227_101288"/>
<feature type="transmembrane region" description="Helical" evidence="1">
    <location>
        <begin position="57"/>
        <end position="82"/>
    </location>
</feature>
<keyword evidence="1" id="KW-1133">Transmembrane helix</keyword>
<gene>
    <name evidence="2" type="ORF">SAMN05216227_101288</name>
</gene>
<feature type="transmembrane region" description="Helical" evidence="1">
    <location>
        <begin position="30"/>
        <end position="48"/>
    </location>
</feature>
<organism evidence="2 3">
    <name type="scientific">Pseudorhodobacter antarcticus</name>
    <dbReference type="NCBI Taxonomy" id="1077947"/>
    <lineage>
        <taxon>Bacteria</taxon>
        <taxon>Pseudomonadati</taxon>
        <taxon>Pseudomonadota</taxon>
        <taxon>Alphaproteobacteria</taxon>
        <taxon>Rhodobacterales</taxon>
        <taxon>Paracoccaceae</taxon>
        <taxon>Pseudorhodobacter</taxon>
    </lineage>
</organism>
<sequence length="116" mass="12135">MIALGVAALLVVVFLASGEGEAGPAPLNGSLQYAPAMGALAVFAILTWRRGHVLRHWALAAAGVFALSLVFRTVDLAVCAAFPTGSHFMWHVLNGAMVAILLQMLVRAPAVGRMRA</sequence>
<reference evidence="2 3" key="1">
    <citation type="submission" date="2016-10" db="EMBL/GenBank/DDBJ databases">
        <authorList>
            <person name="de Groot N.N."/>
        </authorList>
    </citation>
    <scope>NUCLEOTIDE SEQUENCE [LARGE SCALE GENOMIC DNA]</scope>
    <source>
        <strain evidence="2 3">CGMCC 1.10836</strain>
    </source>
</reference>
<dbReference type="AlphaFoldDB" id="A0A1H8G349"/>
<accession>A0A1H8G349</accession>
<proteinExistence type="predicted"/>
<keyword evidence="1" id="KW-0472">Membrane</keyword>